<reference evidence="1" key="1">
    <citation type="submission" date="2022-09" db="EMBL/GenBank/DDBJ databases">
        <title>Complete genome sequence of Rossellomorea vietnamensis strain RL-WG62, a newly isolated PGPR with the potential for plant salinity stress alleviation.</title>
        <authorList>
            <person name="Ren L."/>
            <person name="Wang G."/>
            <person name="Hu H."/>
        </authorList>
    </citation>
    <scope>NUCLEOTIDE SEQUENCE</scope>
    <source>
        <strain evidence="1">RL-WG62</strain>
    </source>
</reference>
<keyword evidence="1" id="KW-0436">Ligase</keyword>
<name>A0ACD4C5H7_9BACI</name>
<dbReference type="Proteomes" id="UP001064027">
    <property type="component" value="Chromosome"/>
</dbReference>
<accession>A0ACD4C5H7</accession>
<gene>
    <name evidence="1" type="primary">ileS</name>
    <name evidence="1" type="ORF">N5C46_20065</name>
</gene>
<keyword evidence="2" id="KW-1185">Reference proteome</keyword>
<evidence type="ECO:0000313" key="2">
    <source>
        <dbReference type="Proteomes" id="UP001064027"/>
    </source>
</evidence>
<protein>
    <submittedName>
        <fullName evidence="1">Isoleucine--tRNA ligase</fullName>
        <ecNumber evidence="1">6.1.1.5</ecNumber>
    </submittedName>
</protein>
<evidence type="ECO:0000313" key="1">
    <source>
        <dbReference type="EMBL" id="UXH43905.1"/>
    </source>
</evidence>
<dbReference type="EMBL" id="CP104558">
    <property type="protein sequence ID" value="UXH43905.1"/>
    <property type="molecule type" value="Genomic_DNA"/>
</dbReference>
<dbReference type="EC" id="6.1.1.5" evidence="1"/>
<sequence>MEKVNVNEKSVDREQRIQDYWNSNHIFKKSVANREGEKTFVFYEGPPTANGLPHAGHVLGRVIKDFVARYQTMRGYQVKRKAGWDTHGLPVELGVEKKIGVSGKQEIEEYGVEKFIEECKKSVFDYERQWRTFTEAIGYWVDMDDPYVTLENDYIESVWHILSKIHEKGLLYQGHRVVPYCPSCQTSLSSHEVAQGYKDVKDLSATAKFKVEGSENEYFLGWTTTPWTLPSNVALAVHEDVDYVKARRGEETYILAENLVNEVLGDDFEVVSEHKGREFVGVSYQPPFDNLSLERGHEVISAGFVTDDSGTGIVHLAPAHGEDDYNAIKESGLDFINIVDEKGCYKSDFKPLEGEFTKDSDVKIIKMLADSNLLFAKEKYEHSYPHCWRCDSPLIYYAMEGWFIKTTAVKDTIIKNNQSVEWYPDHMKEGRFGKFLDNMVDWNLGRNRYWGTPLNVWVCGDCDHQFVPGSVAELKEHAVSGWREGLELHKPYVDEVTVECPSCSHEMKRTKEVIDVWFDSGSMPFAQYHYPFENEELFQQQFPADVIAEGVDQTRGWFYSLLTVSSLFTGKAPYKRVLSLGHILDEDGRKMSKSKGNVMNPMELVEKFGADALRWALLADSAPWNNKRFSENVVSQAKSKLVDTLNNVHSFYTMYAVIDGFDPEKHAAGTPSLLDQWMLSRLNSVTRLVTEHLDGYDFTAGARELSILVDQVSNWYIRRSRERFWSEGLNEDKLAAYHTLHEVLVSVSRLLAPFTPFIAEDIHMNLTGESVHLADFPKADGDQINPVLEQEMDHVLQVVELARSARNMTSIKTKQPLSELTVVGSQQDTEPLQKYEYIIKDEINVKNVQLQDNAGDSVQYELKLNFPTAGPKLGKLVGLVQKQLQTLSSEEAKKAVEQGFVEIESPNGEKVSVEKDDLIVHQKTHQGLEMASNSQFSVFLDTTITEDLRKEGKARELVRAVQQYRKELNLPVEQRVDLVLDVDDVMKEVVKQFEDLLQGSLLIKSMAFEKREGMKAVDLDGDRIGIFVRV</sequence>
<organism evidence="1 2">
    <name type="scientific">Rossellomorea vietnamensis</name>
    <dbReference type="NCBI Taxonomy" id="218284"/>
    <lineage>
        <taxon>Bacteria</taxon>
        <taxon>Bacillati</taxon>
        <taxon>Bacillota</taxon>
        <taxon>Bacilli</taxon>
        <taxon>Bacillales</taxon>
        <taxon>Bacillaceae</taxon>
        <taxon>Rossellomorea</taxon>
    </lineage>
</organism>
<proteinExistence type="predicted"/>